<reference evidence="1" key="1">
    <citation type="submission" date="2023-07" db="EMBL/GenBank/DDBJ databases">
        <title>Black Yeasts Isolated from many extreme environments.</title>
        <authorList>
            <person name="Coleine C."/>
            <person name="Stajich J.E."/>
            <person name="Selbmann L."/>
        </authorList>
    </citation>
    <scope>NUCLEOTIDE SEQUENCE</scope>
    <source>
        <strain evidence="1">CCFEE 5714</strain>
    </source>
</reference>
<keyword evidence="2" id="KW-1185">Reference proteome</keyword>
<organism evidence="1 2">
    <name type="scientific">Vermiconidia calcicola</name>
    <dbReference type="NCBI Taxonomy" id="1690605"/>
    <lineage>
        <taxon>Eukaryota</taxon>
        <taxon>Fungi</taxon>
        <taxon>Dikarya</taxon>
        <taxon>Ascomycota</taxon>
        <taxon>Pezizomycotina</taxon>
        <taxon>Dothideomycetes</taxon>
        <taxon>Dothideomycetidae</taxon>
        <taxon>Mycosphaerellales</taxon>
        <taxon>Extremaceae</taxon>
        <taxon>Vermiconidia</taxon>
    </lineage>
</organism>
<protein>
    <submittedName>
        <fullName evidence="1">Uncharacterized protein</fullName>
    </submittedName>
</protein>
<dbReference type="EMBL" id="JAUTXU010000055">
    <property type="protein sequence ID" value="KAK3714479.1"/>
    <property type="molecule type" value="Genomic_DNA"/>
</dbReference>
<evidence type="ECO:0000313" key="1">
    <source>
        <dbReference type="EMBL" id="KAK3714479.1"/>
    </source>
</evidence>
<name>A0ACC3NDT1_9PEZI</name>
<sequence length="282" mass="31705">MTDHRLRSFNSLPPFAPPNPAKFAAPHSTSFHNLLKAMSEIILYDLPSQGRNACWSLNPWKARASLNYKGLSYKTEWIEYPDLAPTFQKLGIPKNDGSSSIYEYSSPAAKLPDGSYVMDSRKIAEALEKAQPEPSLHMDRGDVIDRTQAAVGGTLQNLGPIGMPRIPDRLLNPRSAEYFRESRAKRFGMSLEELGNSEKAGENAWKNAEPHMNELKNILTENKDGPYVLGSSPSFADMIIAGLWVFVKKLDNDGDMYDRGMKFDPSFSEHVKACQKWFERDD</sequence>
<dbReference type="Proteomes" id="UP001281147">
    <property type="component" value="Unassembled WGS sequence"/>
</dbReference>
<evidence type="ECO:0000313" key="2">
    <source>
        <dbReference type="Proteomes" id="UP001281147"/>
    </source>
</evidence>
<gene>
    <name evidence="1" type="ORF">LTR37_007785</name>
</gene>
<accession>A0ACC3NDT1</accession>
<proteinExistence type="predicted"/>
<comment type="caution">
    <text evidence="1">The sequence shown here is derived from an EMBL/GenBank/DDBJ whole genome shotgun (WGS) entry which is preliminary data.</text>
</comment>